<organism evidence="2 3">
    <name type="scientific">Aequorivita echinoideorum</name>
    <dbReference type="NCBI Taxonomy" id="1549647"/>
    <lineage>
        <taxon>Bacteria</taxon>
        <taxon>Pseudomonadati</taxon>
        <taxon>Bacteroidota</taxon>
        <taxon>Flavobacteriia</taxon>
        <taxon>Flavobacteriales</taxon>
        <taxon>Flavobacteriaceae</taxon>
        <taxon>Aequorivita</taxon>
    </lineage>
</organism>
<name>A0ABS5S3V9_9FLAO</name>
<keyword evidence="3" id="KW-1185">Reference proteome</keyword>
<accession>A0ABS5S3V9</accession>
<dbReference type="Proteomes" id="UP001297092">
    <property type="component" value="Unassembled WGS sequence"/>
</dbReference>
<proteinExistence type="predicted"/>
<reference evidence="2 3" key="1">
    <citation type="submission" date="2021-05" db="EMBL/GenBank/DDBJ databases">
        <title>Aequorivita echinoideorum JCM 30378 genome.</title>
        <authorList>
            <person name="Zhang H."/>
            <person name="Li C."/>
        </authorList>
    </citation>
    <scope>NUCLEOTIDE SEQUENCE [LARGE SCALE GENOMIC DNA]</scope>
    <source>
        <strain evidence="2 3">JCM30378</strain>
    </source>
</reference>
<dbReference type="RefSeq" id="WP_214112734.1">
    <property type="nucleotide sequence ID" value="NZ_JAHCTB010000002.1"/>
</dbReference>
<evidence type="ECO:0000313" key="3">
    <source>
        <dbReference type="Proteomes" id="UP001297092"/>
    </source>
</evidence>
<evidence type="ECO:0000256" key="1">
    <source>
        <dbReference type="SAM" id="MobiDB-lite"/>
    </source>
</evidence>
<comment type="caution">
    <text evidence="2">The sequence shown here is derived from an EMBL/GenBank/DDBJ whole genome shotgun (WGS) entry which is preliminary data.</text>
</comment>
<sequence length="124" mass="13403">MLSINVDNKIFVEDVLTVIGNGGDSYLPNYLNETAMRKDLEVKNALAPLLNKLQTALTRVNDLDRVAGHESYAMALGIYKITEAAAMAGVPDARTAYESLKPRFERQGGGRPATNFAPPAPPAE</sequence>
<dbReference type="EMBL" id="JAHCTB010000002">
    <property type="protein sequence ID" value="MBT0607894.1"/>
    <property type="molecule type" value="Genomic_DNA"/>
</dbReference>
<evidence type="ECO:0000313" key="2">
    <source>
        <dbReference type="EMBL" id="MBT0607894.1"/>
    </source>
</evidence>
<feature type="region of interest" description="Disordered" evidence="1">
    <location>
        <begin position="102"/>
        <end position="124"/>
    </location>
</feature>
<gene>
    <name evidence="2" type="ORF">KIV10_06850</name>
</gene>
<protein>
    <submittedName>
        <fullName evidence="2">Uncharacterized protein</fullName>
    </submittedName>
</protein>